<keyword evidence="2" id="KW-1185">Reference proteome</keyword>
<dbReference type="Proteomes" id="UP000283644">
    <property type="component" value="Unassembled WGS sequence"/>
</dbReference>
<dbReference type="Pfam" id="PF00378">
    <property type="entry name" value="ECH_1"/>
    <property type="match status" value="1"/>
</dbReference>
<dbReference type="AlphaFoldDB" id="A0A417XTX4"/>
<accession>A0A417XTX4</accession>
<dbReference type="CDD" id="cd06558">
    <property type="entry name" value="crotonase-like"/>
    <property type="match status" value="1"/>
</dbReference>
<reference evidence="1 2" key="1">
    <citation type="submission" date="2018-09" db="EMBL/GenBank/DDBJ databases">
        <title>Genome sequencing of Nocardioides immobilis CCTCC AB 2017083 for comparison to Nocardioides silvaticus.</title>
        <authorList>
            <person name="Li C."/>
            <person name="Wang G."/>
        </authorList>
    </citation>
    <scope>NUCLEOTIDE SEQUENCE [LARGE SCALE GENOMIC DNA]</scope>
    <source>
        <strain evidence="1 2">CCTCC AB 2017083</strain>
    </source>
</reference>
<dbReference type="RefSeq" id="WP_118928416.1">
    <property type="nucleotide sequence ID" value="NZ_QXGH01000038.1"/>
</dbReference>
<keyword evidence="1" id="KW-0413">Isomerase</keyword>
<dbReference type="PANTHER" id="PTHR11941">
    <property type="entry name" value="ENOYL-COA HYDRATASE-RELATED"/>
    <property type="match status" value="1"/>
</dbReference>
<gene>
    <name evidence="1" type="ORF">D0Z08_27110</name>
</gene>
<organism evidence="1 2">
    <name type="scientific">Nocardioides immobilis</name>
    <dbReference type="NCBI Taxonomy" id="2049295"/>
    <lineage>
        <taxon>Bacteria</taxon>
        <taxon>Bacillati</taxon>
        <taxon>Actinomycetota</taxon>
        <taxon>Actinomycetes</taxon>
        <taxon>Propionibacteriales</taxon>
        <taxon>Nocardioidaceae</taxon>
        <taxon>Nocardioides</taxon>
    </lineage>
</organism>
<dbReference type="GO" id="GO:0006635">
    <property type="term" value="P:fatty acid beta-oxidation"/>
    <property type="evidence" value="ECO:0007669"/>
    <property type="project" value="TreeGrafter"/>
</dbReference>
<evidence type="ECO:0000313" key="1">
    <source>
        <dbReference type="EMBL" id="RHW23918.1"/>
    </source>
</evidence>
<dbReference type="Gene3D" id="3.90.226.10">
    <property type="entry name" value="2-enoyl-CoA Hydratase, Chain A, domain 1"/>
    <property type="match status" value="1"/>
</dbReference>
<protein>
    <submittedName>
        <fullName evidence="1">Enoyl-CoA hydratase/isomerase family protein</fullName>
    </submittedName>
</protein>
<dbReference type="InterPro" id="IPR001753">
    <property type="entry name" value="Enoyl-CoA_hydra/iso"/>
</dbReference>
<name>A0A417XTX4_9ACTN</name>
<dbReference type="OrthoDB" id="9777711at2"/>
<evidence type="ECO:0000313" key="2">
    <source>
        <dbReference type="Proteomes" id="UP000283644"/>
    </source>
</evidence>
<dbReference type="GO" id="GO:0016853">
    <property type="term" value="F:isomerase activity"/>
    <property type="evidence" value="ECO:0007669"/>
    <property type="project" value="UniProtKB-KW"/>
</dbReference>
<comment type="caution">
    <text evidence="1">The sequence shown here is derived from an EMBL/GenBank/DDBJ whole genome shotgun (WGS) entry which is preliminary data.</text>
</comment>
<dbReference type="InterPro" id="IPR029045">
    <property type="entry name" value="ClpP/crotonase-like_dom_sf"/>
</dbReference>
<dbReference type="SUPFAM" id="SSF52096">
    <property type="entry name" value="ClpP/crotonase"/>
    <property type="match status" value="1"/>
</dbReference>
<sequence length="253" mass="27112">MQDISYVENGHVGLLTLNRPHVHNALRHESYAELTSLIRTTTARALVITGAGRSFCSGDDVREVMGGGEGPAPRFAPQLTEAAEALLHTDVPIIAAINGPALGWGMELALMADIRVAASRACFGELFVKRGICSDVAGLGLLAQAVGRERAAELLFTGEVIDAERAERIGLVSRVVDDDQLLPTALTLAERIAANPPLAVAATKSGLRRALDPDWRDLGAWVGTTQGALFATEDHREGVRSFLEKRDPRYVGR</sequence>
<dbReference type="PANTHER" id="PTHR11941:SF54">
    <property type="entry name" value="ENOYL-COA HYDRATASE, MITOCHONDRIAL"/>
    <property type="match status" value="1"/>
</dbReference>
<proteinExistence type="predicted"/>
<dbReference type="EMBL" id="QXGH01000038">
    <property type="protein sequence ID" value="RHW23918.1"/>
    <property type="molecule type" value="Genomic_DNA"/>
</dbReference>